<dbReference type="GO" id="GO:0006574">
    <property type="term" value="P:L-valine catabolic process"/>
    <property type="evidence" value="ECO:0007669"/>
    <property type="project" value="TreeGrafter"/>
</dbReference>
<dbReference type="PANTHER" id="PTHR43866:SF4">
    <property type="entry name" value="MALONATE-SEMIALDEHYDE DEHYDROGENASE"/>
    <property type="match status" value="1"/>
</dbReference>
<dbReference type="InterPro" id="IPR016162">
    <property type="entry name" value="Ald_DH_N"/>
</dbReference>
<dbReference type="PANTHER" id="PTHR43866">
    <property type="entry name" value="MALONATE-SEMIALDEHYDE DEHYDROGENASE"/>
    <property type="match status" value="1"/>
</dbReference>
<dbReference type="GO" id="GO:0004491">
    <property type="term" value="F:methylmalonate-semialdehyde dehydrogenase (acylating, NAD) activity"/>
    <property type="evidence" value="ECO:0007669"/>
    <property type="project" value="UniProtKB-EC"/>
</dbReference>
<evidence type="ECO:0000256" key="1">
    <source>
        <dbReference type="ARBA" id="ARBA00023002"/>
    </source>
</evidence>
<accession>A0A379FNL5</accession>
<dbReference type="InterPro" id="IPR010061">
    <property type="entry name" value="MeMal-semiAld_DH"/>
</dbReference>
<protein>
    <submittedName>
        <fullName evidence="3">Methylmalonate semialdehyde dehydrogenase [acylating]</fullName>
        <ecNumber evidence="3">1.2.1.27</ecNumber>
    </submittedName>
</protein>
<proteinExistence type="predicted"/>
<evidence type="ECO:0000313" key="3">
    <source>
        <dbReference type="EMBL" id="SUC30414.1"/>
    </source>
</evidence>
<organism evidence="3 4">
    <name type="scientific">Providencia rettgeri</name>
    <dbReference type="NCBI Taxonomy" id="587"/>
    <lineage>
        <taxon>Bacteria</taxon>
        <taxon>Pseudomonadati</taxon>
        <taxon>Pseudomonadota</taxon>
        <taxon>Gammaproteobacteria</taxon>
        <taxon>Enterobacterales</taxon>
        <taxon>Morganellaceae</taxon>
        <taxon>Providencia</taxon>
    </lineage>
</organism>
<feature type="domain" description="Aldehyde dehydrogenase" evidence="2">
    <location>
        <begin position="13"/>
        <end position="60"/>
    </location>
</feature>
<name>A0A379FNL5_PRORE</name>
<dbReference type="AlphaFoldDB" id="A0A379FNL5"/>
<gene>
    <name evidence="3" type="primary">iolA</name>
    <name evidence="3" type="ORF">NCTC11801_01340</name>
</gene>
<dbReference type="SUPFAM" id="SSF53720">
    <property type="entry name" value="ALDH-like"/>
    <property type="match status" value="1"/>
</dbReference>
<evidence type="ECO:0000313" key="4">
    <source>
        <dbReference type="Proteomes" id="UP000254208"/>
    </source>
</evidence>
<dbReference type="Proteomes" id="UP000254208">
    <property type="component" value="Unassembled WGS sequence"/>
</dbReference>
<sequence length="72" mass="7825">MEQIHNFIGGEIVSSKSGRFAPVFNPATGEQIAQVVLSSADETKKAIEIANKAFPKWSKTISPKTFSGFIQI</sequence>
<reference evidence="3 4" key="1">
    <citation type="submission" date="2018-06" db="EMBL/GenBank/DDBJ databases">
        <authorList>
            <consortium name="Pathogen Informatics"/>
            <person name="Doyle S."/>
        </authorList>
    </citation>
    <scope>NUCLEOTIDE SEQUENCE [LARGE SCALE GENOMIC DNA]</scope>
    <source>
        <strain evidence="3 4">NCTC11801</strain>
    </source>
</reference>
<dbReference type="Pfam" id="PF00171">
    <property type="entry name" value="Aldedh"/>
    <property type="match status" value="1"/>
</dbReference>
<dbReference type="GO" id="GO:0006210">
    <property type="term" value="P:thymine catabolic process"/>
    <property type="evidence" value="ECO:0007669"/>
    <property type="project" value="TreeGrafter"/>
</dbReference>
<dbReference type="InterPro" id="IPR016161">
    <property type="entry name" value="Ald_DH/histidinol_DH"/>
</dbReference>
<keyword evidence="1 3" id="KW-0560">Oxidoreductase</keyword>
<evidence type="ECO:0000259" key="2">
    <source>
        <dbReference type="Pfam" id="PF00171"/>
    </source>
</evidence>
<dbReference type="Gene3D" id="3.40.605.10">
    <property type="entry name" value="Aldehyde Dehydrogenase, Chain A, domain 1"/>
    <property type="match status" value="1"/>
</dbReference>
<dbReference type="InterPro" id="IPR015590">
    <property type="entry name" value="Aldehyde_DH_dom"/>
</dbReference>
<dbReference type="EC" id="1.2.1.27" evidence="3"/>
<dbReference type="EMBL" id="UGTZ01000001">
    <property type="protein sequence ID" value="SUC30414.1"/>
    <property type="molecule type" value="Genomic_DNA"/>
</dbReference>